<dbReference type="OrthoDB" id="661306at2"/>
<dbReference type="Proteomes" id="UP000318815">
    <property type="component" value="Unassembled WGS sequence"/>
</dbReference>
<gene>
    <name evidence="2" type="ORF">FEF09_24760</name>
</gene>
<feature type="transmembrane region" description="Helical" evidence="1">
    <location>
        <begin position="176"/>
        <end position="193"/>
    </location>
</feature>
<keyword evidence="1" id="KW-0812">Transmembrane</keyword>
<evidence type="ECO:0000313" key="3">
    <source>
        <dbReference type="Proteomes" id="UP000318815"/>
    </source>
</evidence>
<dbReference type="AlphaFoldDB" id="A0A5C6LM53"/>
<feature type="transmembrane region" description="Helical" evidence="1">
    <location>
        <begin position="139"/>
        <end position="156"/>
    </location>
</feature>
<protein>
    <submittedName>
        <fullName evidence="2">DUF2975 domain-containing protein</fullName>
    </submittedName>
</protein>
<dbReference type="Pfam" id="PF11188">
    <property type="entry name" value="DUF2975"/>
    <property type="match status" value="1"/>
</dbReference>
<dbReference type="EMBL" id="VOHS01000041">
    <property type="protein sequence ID" value="TWV95152.1"/>
    <property type="molecule type" value="Genomic_DNA"/>
</dbReference>
<keyword evidence="3" id="KW-1185">Reference proteome</keyword>
<name>A0A5C6LM53_9BACT</name>
<accession>A0A5C6LM53</accession>
<feature type="transmembrane region" description="Helical" evidence="1">
    <location>
        <begin position="99"/>
        <end position="119"/>
    </location>
</feature>
<sequence length="207" mass="23164">MKPKSIITILNILITSTYYLTLLIAILLISLWIFFFVTGNSAANSIPGGLTHEVVSFAKTEQPAIQHYATDSTLSYTAIQNKYTLTAKPLSSLGSYSHVYSALKFVIWLLILKTLMNIFKTLNPERPFTPAIVVLLKRLSILFVAADILKILHYAVFSRFMDHLIPALKFSLNIEVGSGIITGLIIWIIAVVYQRGLEMQTENELTV</sequence>
<evidence type="ECO:0000313" key="2">
    <source>
        <dbReference type="EMBL" id="TWV95152.1"/>
    </source>
</evidence>
<evidence type="ECO:0000256" key="1">
    <source>
        <dbReference type="SAM" id="Phobius"/>
    </source>
</evidence>
<dbReference type="RefSeq" id="WP_146307612.1">
    <property type="nucleotide sequence ID" value="NZ_VOHS01000041.1"/>
</dbReference>
<feature type="transmembrane region" description="Helical" evidence="1">
    <location>
        <begin position="12"/>
        <end position="35"/>
    </location>
</feature>
<keyword evidence="1" id="KW-1133">Transmembrane helix</keyword>
<proteinExistence type="predicted"/>
<keyword evidence="1" id="KW-0472">Membrane</keyword>
<comment type="caution">
    <text evidence="2">The sequence shown here is derived from an EMBL/GenBank/DDBJ whole genome shotgun (WGS) entry which is preliminary data.</text>
</comment>
<reference evidence="2 3" key="1">
    <citation type="submission" date="2019-08" db="EMBL/GenBank/DDBJ databases">
        <title>Whole genome sequencing of chitin degrading bacteria Chitinophaga pinensis YS16.</title>
        <authorList>
            <person name="Singh R.P."/>
            <person name="Manchanda G."/>
            <person name="Maurya I.K."/>
            <person name="Joshi N.K."/>
            <person name="Srivastava A.K."/>
        </authorList>
    </citation>
    <scope>NUCLEOTIDE SEQUENCE [LARGE SCALE GENOMIC DNA]</scope>
    <source>
        <strain evidence="2 3">YS-16</strain>
    </source>
</reference>
<dbReference type="InterPro" id="IPR021354">
    <property type="entry name" value="DUF2975"/>
</dbReference>
<organism evidence="2 3">
    <name type="scientific">Chitinophaga pinensis</name>
    <dbReference type="NCBI Taxonomy" id="79329"/>
    <lineage>
        <taxon>Bacteria</taxon>
        <taxon>Pseudomonadati</taxon>
        <taxon>Bacteroidota</taxon>
        <taxon>Chitinophagia</taxon>
        <taxon>Chitinophagales</taxon>
        <taxon>Chitinophagaceae</taxon>
        <taxon>Chitinophaga</taxon>
    </lineage>
</organism>